<protein>
    <submittedName>
        <fullName evidence="10">(wild Malaysian banana) hypothetical protein</fullName>
    </submittedName>
</protein>
<dbReference type="GO" id="GO:0005634">
    <property type="term" value="C:nucleus"/>
    <property type="evidence" value="ECO:0007669"/>
    <property type="project" value="UniProtKB-SubCell"/>
</dbReference>
<keyword evidence="4 7" id="KW-0103">Bromodomain</keyword>
<dbReference type="PANTHER" id="PTHR46136:SF1">
    <property type="entry name" value="TRANSCRIPTION FACTOR GTE11-RELATED"/>
    <property type="match status" value="1"/>
</dbReference>
<comment type="subcellular location">
    <subcellularLocation>
        <location evidence="1">Nucleus</location>
    </subcellularLocation>
</comment>
<feature type="compositionally biased region" description="Low complexity" evidence="8">
    <location>
        <begin position="448"/>
        <end position="468"/>
    </location>
</feature>
<dbReference type="SMART" id="SM00297">
    <property type="entry name" value="BROMO"/>
    <property type="match status" value="1"/>
</dbReference>
<feature type="compositionally biased region" description="Basic and acidic residues" evidence="8">
    <location>
        <begin position="531"/>
        <end position="544"/>
    </location>
</feature>
<keyword evidence="3" id="KW-0175">Coiled coil</keyword>
<evidence type="ECO:0000256" key="7">
    <source>
        <dbReference type="PROSITE-ProRule" id="PRU00035"/>
    </source>
</evidence>
<evidence type="ECO:0000256" key="2">
    <source>
        <dbReference type="ARBA" id="ARBA00023015"/>
    </source>
</evidence>
<name>A0A8D7FD10_MUSAM</name>
<reference evidence="10" key="1">
    <citation type="submission" date="2021-03" db="EMBL/GenBank/DDBJ databases">
        <authorList>
            <consortium name="Genoscope - CEA"/>
            <person name="William W."/>
        </authorList>
    </citation>
    <scope>NUCLEOTIDE SEQUENCE</scope>
    <source>
        <strain evidence="10">Doubled-haploid Pahang</strain>
    </source>
</reference>
<dbReference type="InterPro" id="IPR052442">
    <property type="entry name" value="Env_Response_Regulator"/>
</dbReference>
<dbReference type="PRINTS" id="PR00503">
    <property type="entry name" value="BROMODOMAIN"/>
</dbReference>
<organism evidence="10">
    <name type="scientific">Musa acuminata subsp. malaccensis</name>
    <name type="common">Wild banana</name>
    <name type="synonym">Musa malaccensis</name>
    <dbReference type="NCBI Taxonomy" id="214687"/>
    <lineage>
        <taxon>Eukaryota</taxon>
        <taxon>Viridiplantae</taxon>
        <taxon>Streptophyta</taxon>
        <taxon>Embryophyta</taxon>
        <taxon>Tracheophyta</taxon>
        <taxon>Spermatophyta</taxon>
        <taxon>Magnoliopsida</taxon>
        <taxon>Liliopsida</taxon>
        <taxon>Zingiberales</taxon>
        <taxon>Musaceae</taxon>
        <taxon>Musa</taxon>
    </lineage>
</organism>
<evidence type="ECO:0000259" key="9">
    <source>
        <dbReference type="PROSITE" id="PS50014"/>
    </source>
</evidence>
<proteinExistence type="predicted"/>
<feature type="domain" description="Bromo" evidence="9">
    <location>
        <begin position="188"/>
        <end position="260"/>
    </location>
</feature>
<feature type="region of interest" description="Disordered" evidence="8">
    <location>
        <begin position="442"/>
        <end position="544"/>
    </location>
</feature>
<dbReference type="CDD" id="cd05506">
    <property type="entry name" value="Bromo_plant1"/>
    <property type="match status" value="1"/>
</dbReference>
<evidence type="ECO:0000256" key="8">
    <source>
        <dbReference type="SAM" id="MobiDB-lite"/>
    </source>
</evidence>
<feature type="region of interest" description="Disordered" evidence="8">
    <location>
        <begin position="567"/>
        <end position="608"/>
    </location>
</feature>
<accession>A0A8D7FD10</accession>
<feature type="region of interest" description="Disordered" evidence="8">
    <location>
        <begin position="1"/>
        <end position="77"/>
    </location>
</feature>
<dbReference type="AlphaFoldDB" id="A0A8D7FD10"/>
<keyword evidence="5" id="KW-0804">Transcription</keyword>
<dbReference type="PROSITE" id="PS50014">
    <property type="entry name" value="BROMODOMAIN_2"/>
    <property type="match status" value="1"/>
</dbReference>
<feature type="region of interest" description="Disordered" evidence="8">
    <location>
        <begin position="285"/>
        <end position="325"/>
    </location>
</feature>
<feature type="compositionally biased region" description="Basic and acidic residues" evidence="8">
    <location>
        <begin position="45"/>
        <end position="54"/>
    </location>
</feature>
<feature type="compositionally biased region" description="Polar residues" evidence="8">
    <location>
        <begin position="63"/>
        <end position="73"/>
    </location>
</feature>
<dbReference type="EMBL" id="HG996468">
    <property type="protein sequence ID" value="CAG1848954.1"/>
    <property type="molecule type" value="Genomic_DNA"/>
</dbReference>
<feature type="compositionally biased region" description="Basic and acidic residues" evidence="8">
    <location>
        <begin position="490"/>
        <end position="503"/>
    </location>
</feature>
<feature type="compositionally biased region" description="Basic and acidic residues" evidence="8">
    <location>
        <begin position="570"/>
        <end position="608"/>
    </location>
</feature>
<dbReference type="SUPFAM" id="SSF47370">
    <property type="entry name" value="Bromodomain"/>
    <property type="match status" value="1"/>
</dbReference>
<evidence type="ECO:0000256" key="1">
    <source>
        <dbReference type="ARBA" id="ARBA00004123"/>
    </source>
</evidence>
<dbReference type="PANTHER" id="PTHR46136">
    <property type="entry name" value="TRANSCRIPTION FACTOR GTE8"/>
    <property type="match status" value="1"/>
</dbReference>
<dbReference type="InterPro" id="IPR001487">
    <property type="entry name" value="Bromodomain"/>
</dbReference>
<gene>
    <name evidence="10" type="ORF">GSMUA_205400.1</name>
</gene>
<evidence type="ECO:0000313" key="10">
    <source>
        <dbReference type="EMBL" id="CAG1848954.1"/>
    </source>
</evidence>
<evidence type="ECO:0000256" key="4">
    <source>
        <dbReference type="ARBA" id="ARBA00023117"/>
    </source>
</evidence>
<feature type="region of interest" description="Disordered" evidence="8">
    <location>
        <begin position="707"/>
        <end position="732"/>
    </location>
</feature>
<keyword evidence="2" id="KW-0805">Transcription regulation</keyword>
<feature type="compositionally biased region" description="Basic and acidic residues" evidence="8">
    <location>
        <begin position="315"/>
        <end position="325"/>
    </location>
</feature>
<dbReference type="Gene3D" id="1.20.920.10">
    <property type="entry name" value="Bromodomain-like"/>
    <property type="match status" value="1"/>
</dbReference>
<sequence length="732" mass="81603">MAPAVALEYTKAKRMKRSSQVLSSKAKEKPPRSSQGYRSGSIPDCQHDSKKMVESDGSGSAIRANSSGNSSSPNRKKRIDVNVDRCNGFNAPLEVISLSKKSGSKSKTPRLRSEPEHFQMLRKKVPSKSVTTVGISSSSSINGSEKIRGQSIGPQMTGGLSGKSVPQKTVPVSDLLMKQCEALLKKLMSHQFAWVFDHPVDAVKLNIPDYHTIIKRPMDLGTIKSKLTSGAYSSPWGFASDVRLTFKNAMTYNPPNDDVHIMAVALSKFFESQWKFIEKKSAAADAHIEKETQSNKSELSKKRKMPPTDYNGPVPEREKSKMMDEEKQSLNRCLESLSADLSDHNIDFLRWQSGNMKQSIEETKIHNDSFCDDKRTLLDNYIKEREVQQPAKTERVNDTGVCTSLMHPCKGNDLDDEDVDICDDDPPMPSYPPLELQKDLGAATTDYSSSSGSSSDSDSSNSDSSSGSDSEDEVSIPKSAAEENSGNKACTDREKSDIRKPFDVNRPLSGLTPLEMDVDSKPLSGDSDGCPEGKHASSERKVSPEKLYRTVWLKSRFADTIVKAQNSLDQADRGDPEKLQREREEMERQRREERARLQAEAKAAEDARRRAEVEAAAEAKRKREREREAARQALSQACTCFCLMEKTAEIDDYRLVLKDLEILTRIPAGRIPMSLNEKCPVHYFLDDVEDFRFGGINPMEQLGSFMKVDDEEEEEGKTKRAPPSDVEEGEIV</sequence>
<dbReference type="Pfam" id="PF00439">
    <property type="entry name" value="Bromodomain"/>
    <property type="match status" value="1"/>
</dbReference>
<evidence type="ECO:0000256" key="5">
    <source>
        <dbReference type="ARBA" id="ARBA00023163"/>
    </source>
</evidence>
<dbReference type="InterPro" id="IPR036427">
    <property type="entry name" value="Bromodomain-like_sf"/>
</dbReference>
<dbReference type="InterPro" id="IPR037377">
    <property type="entry name" value="GTE_bromo"/>
</dbReference>
<keyword evidence="6" id="KW-0539">Nucleus</keyword>
<evidence type="ECO:0000256" key="6">
    <source>
        <dbReference type="ARBA" id="ARBA00023242"/>
    </source>
</evidence>
<evidence type="ECO:0000256" key="3">
    <source>
        <dbReference type="ARBA" id="ARBA00023054"/>
    </source>
</evidence>